<dbReference type="Proteomes" id="UP000178129">
    <property type="component" value="Unassembled WGS sequence"/>
</dbReference>
<gene>
    <name evidence="1" type="ORF">RCO7_10854</name>
</gene>
<keyword evidence="2" id="KW-1185">Reference proteome</keyword>
<protein>
    <submittedName>
        <fullName evidence="1">Uncharacterized protein</fullName>
    </submittedName>
</protein>
<dbReference type="AlphaFoldDB" id="A0A1E1LT02"/>
<comment type="caution">
    <text evidence="1">The sequence shown here is derived from an EMBL/GenBank/DDBJ whole genome shotgun (WGS) entry which is preliminary data.</text>
</comment>
<organism evidence="1 2">
    <name type="scientific">Rhynchosporium graminicola</name>
    <dbReference type="NCBI Taxonomy" id="2792576"/>
    <lineage>
        <taxon>Eukaryota</taxon>
        <taxon>Fungi</taxon>
        <taxon>Dikarya</taxon>
        <taxon>Ascomycota</taxon>
        <taxon>Pezizomycotina</taxon>
        <taxon>Leotiomycetes</taxon>
        <taxon>Helotiales</taxon>
        <taxon>Ploettnerulaceae</taxon>
        <taxon>Rhynchosporium</taxon>
    </lineage>
</organism>
<accession>A0A1E1LT02</accession>
<evidence type="ECO:0000313" key="2">
    <source>
        <dbReference type="Proteomes" id="UP000178129"/>
    </source>
</evidence>
<name>A0A1E1LT02_9HELO</name>
<dbReference type="EMBL" id="FJUW01000091">
    <property type="protein sequence ID" value="CZT13632.1"/>
    <property type="molecule type" value="Genomic_DNA"/>
</dbReference>
<evidence type="ECO:0000313" key="1">
    <source>
        <dbReference type="EMBL" id="CZT13632.1"/>
    </source>
</evidence>
<proteinExistence type="predicted"/>
<dbReference type="InParanoid" id="A0A1E1LT02"/>
<reference evidence="2" key="1">
    <citation type="submission" date="2016-03" db="EMBL/GenBank/DDBJ databases">
        <authorList>
            <person name="Ploux O."/>
        </authorList>
    </citation>
    <scope>NUCLEOTIDE SEQUENCE [LARGE SCALE GENOMIC DNA]</scope>
    <source>
        <strain evidence="2">UK7</strain>
    </source>
</reference>
<sequence>MSYTVSIQALVNIVVASATGLVLNTKSIYTICCMLGCGKEVKRGDPEIFSVRLEVCGTLCRLSLPQVLRHLCSEDYQGL</sequence>